<feature type="coiled-coil region" evidence="2">
    <location>
        <begin position="188"/>
        <end position="281"/>
    </location>
</feature>
<feature type="coiled-coil region" evidence="2">
    <location>
        <begin position="537"/>
        <end position="571"/>
    </location>
</feature>
<evidence type="ECO:0000313" key="3">
    <source>
        <dbReference type="EMBL" id="CAD7258273.1"/>
    </source>
</evidence>
<dbReference type="InterPro" id="IPR051952">
    <property type="entry name" value="Golgi-autophagy_related"/>
</dbReference>
<comment type="subcellular location">
    <subcellularLocation>
        <location evidence="1">Endomembrane system</location>
        <topology evidence="1">Peripheral membrane protein</topology>
    </subcellularLocation>
</comment>
<sequence>MESLSKKELIITVNKQKEQLSRCETRLRDVVAAYKGLTSEKEALEASLKAFSGAKSTNSVLEKIGSDAQKKKTVNTDVKVVERSSSETEMEKEKEVETVDHLRAQLKTLMNSLATLSAEKSRMEASFQADKKQLRSGREEQEKFIKELQEKLSQSSYLRQSEMDDLKSRLIIERHERDKDQNNHGVMIKELQKLLGDERRAKEHLESQVEDLSVRVAEAESLGSLKDHYEKRLRDLHNELEATHRKLKRTENKAKEPPPLLLELQEEMSNLKVQHQAAILQDQLALLEINECTVVSNKLSLPDLEKDLKGKSETDLSQDVQCLLDQIMQLKKQLLLAIERSEKPVDIQVGFNPTLIQSQHLFHNINCVLARRPCSKEHGTELVALRSQVKTLKDRISILNAQLSDSEKECSQRIEHEQKMLKAERMRHKEELMACESQNLSHLSQLEQQLQKQRERSLVLLEEKEQELKTLKSTFQMFLPDNKNNSLQDKHVTDGAEVVDDVMSSLSQFGGVVRGGGGESPHMLHYVHELARRDVEISNQRRSRHQLESSLRELQKVAFEKEEKANKLQEQVTM</sequence>
<reference evidence="3" key="1">
    <citation type="submission" date="2020-11" db="EMBL/GenBank/DDBJ databases">
        <authorList>
            <person name="Tran Van P."/>
        </authorList>
    </citation>
    <scope>NUCLEOTIDE SEQUENCE</scope>
</reference>
<feature type="coiled-coil region" evidence="2">
    <location>
        <begin position="382"/>
        <end position="474"/>
    </location>
</feature>
<keyword evidence="2" id="KW-0175">Coiled coil</keyword>
<feature type="coiled-coil region" evidence="2">
    <location>
        <begin position="99"/>
        <end position="151"/>
    </location>
</feature>
<accession>A0A7R9ARD0</accession>
<dbReference type="EMBL" id="OC000769">
    <property type="protein sequence ID" value="CAD7258273.1"/>
    <property type="molecule type" value="Genomic_DNA"/>
</dbReference>
<dbReference type="PANTHER" id="PTHR23157">
    <property type="entry name" value="GRIP AND COILED-COIL DOMAIN-CONTAINING PROTEIN 1"/>
    <property type="match status" value="1"/>
</dbReference>
<name>A0A7R9ARD0_TIMSH</name>
<organism evidence="3">
    <name type="scientific">Timema shepardi</name>
    <name type="common">Walking stick</name>
    <dbReference type="NCBI Taxonomy" id="629360"/>
    <lineage>
        <taxon>Eukaryota</taxon>
        <taxon>Metazoa</taxon>
        <taxon>Ecdysozoa</taxon>
        <taxon>Arthropoda</taxon>
        <taxon>Hexapoda</taxon>
        <taxon>Insecta</taxon>
        <taxon>Pterygota</taxon>
        <taxon>Neoptera</taxon>
        <taxon>Polyneoptera</taxon>
        <taxon>Phasmatodea</taxon>
        <taxon>Timematodea</taxon>
        <taxon>Timematoidea</taxon>
        <taxon>Timematidae</taxon>
        <taxon>Timema</taxon>
    </lineage>
</organism>
<proteinExistence type="predicted"/>
<evidence type="ECO:0000256" key="1">
    <source>
        <dbReference type="ARBA" id="ARBA00004184"/>
    </source>
</evidence>
<dbReference type="AlphaFoldDB" id="A0A7R9ARD0"/>
<dbReference type="PANTHER" id="PTHR23157:SF25">
    <property type="entry name" value="GRIP AND COILED-COIL DOMAIN-CONTAINING PROTEIN 1"/>
    <property type="match status" value="1"/>
</dbReference>
<dbReference type="GO" id="GO:0005794">
    <property type="term" value="C:Golgi apparatus"/>
    <property type="evidence" value="ECO:0007669"/>
    <property type="project" value="TreeGrafter"/>
</dbReference>
<gene>
    <name evidence="3" type="ORF">TSIB3V08_LOCUS2512</name>
</gene>
<evidence type="ECO:0000256" key="2">
    <source>
        <dbReference type="SAM" id="Coils"/>
    </source>
</evidence>
<protein>
    <submittedName>
        <fullName evidence="3">Uncharacterized protein</fullName>
    </submittedName>
</protein>